<name>A0ACC2XCZ3_9TREE</name>
<comment type="caution">
    <text evidence="1">The sequence shown here is derived from an EMBL/GenBank/DDBJ whole genome shotgun (WGS) entry which is preliminary data.</text>
</comment>
<reference evidence="1" key="1">
    <citation type="submission" date="2023-04" db="EMBL/GenBank/DDBJ databases">
        <title>Draft Genome sequencing of Naganishia species isolated from polar environments using Oxford Nanopore Technology.</title>
        <authorList>
            <person name="Leo P."/>
            <person name="Venkateswaran K."/>
        </authorList>
    </citation>
    <scope>NUCLEOTIDE SEQUENCE</scope>
    <source>
        <strain evidence="1">DBVPG 5303</strain>
    </source>
</reference>
<organism evidence="1 2">
    <name type="scientific">Naganishia onofrii</name>
    <dbReference type="NCBI Taxonomy" id="1851511"/>
    <lineage>
        <taxon>Eukaryota</taxon>
        <taxon>Fungi</taxon>
        <taxon>Dikarya</taxon>
        <taxon>Basidiomycota</taxon>
        <taxon>Agaricomycotina</taxon>
        <taxon>Tremellomycetes</taxon>
        <taxon>Filobasidiales</taxon>
        <taxon>Filobasidiaceae</taxon>
        <taxon>Naganishia</taxon>
    </lineage>
</organism>
<evidence type="ECO:0000313" key="1">
    <source>
        <dbReference type="EMBL" id="KAJ9121929.1"/>
    </source>
</evidence>
<accession>A0ACC2XCZ3</accession>
<dbReference type="Proteomes" id="UP001234202">
    <property type="component" value="Unassembled WGS sequence"/>
</dbReference>
<proteinExistence type="predicted"/>
<gene>
    <name evidence="1" type="ORF">QFC24_004511</name>
</gene>
<keyword evidence="2" id="KW-1185">Reference proteome</keyword>
<dbReference type="EMBL" id="JASBWV010000016">
    <property type="protein sequence ID" value="KAJ9121929.1"/>
    <property type="molecule type" value="Genomic_DNA"/>
</dbReference>
<protein>
    <submittedName>
        <fullName evidence="1">Uncharacterized protein</fullName>
    </submittedName>
</protein>
<sequence length="400" mass="46065">MSSGSNSKSVYVRTYLRHRYFRLLLIFFALFGFTHFSSVLLVGVDSHFLEKIQLARSFKETFGNWGVKSLAFSDESLTFSDEKYKTIGDWCTEEQYLEGEWVKREEAITLDNIRRVFKYTDLGELKCQAKDAAYGIEPKGDDPALYARILETAQYEYKPKSGCRTHEWNRWNFAKFCLRSRAGCSIVGDSLADQIYVTIRSSMISSHDSLFRLQALQDSSYSIYVNPKHPDAEKLAAAAGVSITRLERPLFVYYRDHHLVNRPELDEAFKDIPGYEPLTGGPPHSEQKFIADRSVWYEKWTGYLRTPFAWGQTEEGGKRPIEEKSVISFSTGPHWSIRELWPKGAVEEPGSNELILRGYQGAFTTVLNNITEASKTHKVLAWWRSNTPGDVDCWQYDKRQ</sequence>
<evidence type="ECO:0000313" key="2">
    <source>
        <dbReference type="Proteomes" id="UP001234202"/>
    </source>
</evidence>